<name>A0A7H9B0K3_ZYGMR</name>
<keyword evidence="2" id="KW-0539">Nucleus</keyword>
<dbReference type="PANTHER" id="PTHR10252">
    <property type="entry name" value="HISTONE-LIKE TRANSCRIPTION FACTOR CCAAT-RELATED"/>
    <property type="match status" value="1"/>
</dbReference>
<dbReference type="GO" id="GO:0008623">
    <property type="term" value="C:CHRAC"/>
    <property type="evidence" value="ECO:0007669"/>
    <property type="project" value="TreeGrafter"/>
</dbReference>
<dbReference type="RefSeq" id="XP_037143878.1">
    <property type="nucleotide sequence ID" value="XM_037287983.1"/>
</dbReference>
<dbReference type="AlphaFoldDB" id="A0A7H9B0K3"/>
<sequence length="251" mass="27891">MDVMSSVTGENEITADAMEVDEGTVTTVEPPGENEEVDGSRKNIAEQLRKVSPHLPISKLKKIARSDPEYILTSSSAFVAAAFATELFVQSITEEMLALSHLSSKNVNGKNTRLTYESMSECVSRKENYQFLEDVIPKTKNLRNLVKQNRVRYAATAEGQSTLPFGNDKPFAENAGESFNEERDRDDAEEDAGDEDADGSDEYDAENDSEEKEDGEVLAQLREIEELNRVQDIDEDQDQGQQGEDHSDGDN</sequence>
<dbReference type="GO" id="GO:0046982">
    <property type="term" value="F:protein heterodimerization activity"/>
    <property type="evidence" value="ECO:0007669"/>
    <property type="project" value="InterPro"/>
</dbReference>
<dbReference type="KEGG" id="zmk:HG535_0C05040"/>
<evidence type="ECO:0000256" key="1">
    <source>
        <dbReference type="ARBA" id="ARBA00004123"/>
    </source>
</evidence>
<dbReference type="SUPFAM" id="SSF47113">
    <property type="entry name" value="Histone-fold"/>
    <property type="match status" value="1"/>
</dbReference>
<gene>
    <name evidence="4" type="ORF">HG535_0C05040</name>
</gene>
<evidence type="ECO:0000256" key="3">
    <source>
        <dbReference type="SAM" id="MobiDB-lite"/>
    </source>
</evidence>
<protein>
    <recommendedName>
        <fullName evidence="6">Transcription factor CBF/NF-Y/archaeal histone domain-containing protein</fullName>
    </recommendedName>
</protein>
<proteinExistence type="predicted"/>
<accession>A0A7H9B0K3</accession>
<dbReference type="Proteomes" id="UP000509704">
    <property type="component" value="Chromosome 3"/>
</dbReference>
<dbReference type="InterPro" id="IPR009072">
    <property type="entry name" value="Histone-fold"/>
</dbReference>
<feature type="region of interest" description="Disordered" evidence="3">
    <location>
        <begin position="160"/>
        <end position="251"/>
    </location>
</feature>
<evidence type="ECO:0000256" key="2">
    <source>
        <dbReference type="ARBA" id="ARBA00023242"/>
    </source>
</evidence>
<dbReference type="EMBL" id="CP058606">
    <property type="protein sequence ID" value="QLG72150.1"/>
    <property type="molecule type" value="Genomic_DNA"/>
</dbReference>
<evidence type="ECO:0008006" key="6">
    <source>
        <dbReference type="Google" id="ProtNLM"/>
    </source>
</evidence>
<dbReference type="PANTHER" id="PTHR10252:SF54">
    <property type="entry name" value="CHROMATIN ACCESSIBILITY COMPLEX PROTEIN 1"/>
    <property type="match status" value="1"/>
</dbReference>
<organism evidence="4 5">
    <name type="scientific">Zygotorulaspora mrakii</name>
    <name type="common">Zygosaccharomyces mrakii</name>
    <dbReference type="NCBI Taxonomy" id="42260"/>
    <lineage>
        <taxon>Eukaryota</taxon>
        <taxon>Fungi</taxon>
        <taxon>Dikarya</taxon>
        <taxon>Ascomycota</taxon>
        <taxon>Saccharomycotina</taxon>
        <taxon>Saccharomycetes</taxon>
        <taxon>Saccharomycetales</taxon>
        <taxon>Saccharomycetaceae</taxon>
        <taxon>Zygotorulaspora</taxon>
    </lineage>
</organism>
<reference evidence="4 5" key="1">
    <citation type="submission" date="2020-07" db="EMBL/GenBank/DDBJ databases">
        <title>The yeast mating-type switching endonuclease HO is a domesticated member of an unorthodox homing genetic element family.</title>
        <authorList>
            <person name="Coughlan A.Y."/>
            <person name="Lombardi L."/>
            <person name="Braun-Galleani S."/>
            <person name="Martos A.R."/>
            <person name="Galeote V."/>
            <person name="Bigey F."/>
            <person name="Dequin S."/>
            <person name="Byrne K.P."/>
            <person name="Wolfe K.H."/>
        </authorList>
    </citation>
    <scope>NUCLEOTIDE SEQUENCE [LARGE SCALE GENOMIC DNA]</scope>
    <source>
        <strain evidence="4 5">NRRL Y-6702</strain>
    </source>
</reference>
<dbReference type="GeneID" id="59235848"/>
<comment type="subcellular location">
    <subcellularLocation>
        <location evidence="1">Nucleus</location>
    </subcellularLocation>
</comment>
<feature type="compositionally biased region" description="Acidic residues" evidence="3">
    <location>
        <begin position="187"/>
        <end position="216"/>
    </location>
</feature>
<evidence type="ECO:0000313" key="4">
    <source>
        <dbReference type="EMBL" id="QLG72150.1"/>
    </source>
</evidence>
<evidence type="ECO:0000313" key="5">
    <source>
        <dbReference type="Proteomes" id="UP000509704"/>
    </source>
</evidence>
<feature type="compositionally biased region" description="Basic and acidic residues" evidence="3">
    <location>
        <begin position="222"/>
        <end position="232"/>
    </location>
</feature>
<dbReference type="OrthoDB" id="636685at2759"/>
<dbReference type="InterPro" id="IPR050568">
    <property type="entry name" value="Transcr_DNA_Rep_Reg"/>
</dbReference>
<dbReference type="Gene3D" id="1.10.20.10">
    <property type="entry name" value="Histone, subunit A"/>
    <property type="match status" value="1"/>
</dbReference>
<dbReference type="GO" id="GO:0006261">
    <property type="term" value="P:DNA-templated DNA replication"/>
    <property type="evidence" value="ECO:0007669"/>
    <property type="project" value="TreeGrafter"/>
</dbReference>
<keyword evidence="5" id="KW-1185">Reference proteome</keyword>